<dbReference type="PATRIC" id="fig|1341156.4.peg.1076"/>
<protein>
    <submittedName>
        <fullName evidence="2">Uncharacterized protein</fullName>
    </submittedName>
</protein>
<evidence type="ECO:0000313" key="3">
    <source>
        <dbReference type="Proteomes" id="UP000021369"/>
    </source>
</evidence>
<dbReference type="Proteomes" id="UP000021369">
    <property type="component" value="Unassembled WGS sequence"/>
</dbReference>
<evidence type="ECO:0000256" key="1">
    <source>
        <dbReference type="SAM" id="Phobius"/>
    </source>
</evidence>
<dbReference type="EMBL" id="JEOB01000002">
    <property type="protein sequence ID" value="EXM40250.1"/>
    <property type="molecule type" value="Genomic_DNA"/>
</dbReference>
<dbReference type="OrthoDB" id="1820795at2"/>
<keyword evidence="1" id="KW-0472">Membrane</keyword>
<feature type="transmembrane region" description="Helical" evidence="1">
    <location>
        <begin position="12"/>
        <end position="35"/>
    </location>
</feature>
<proteinExistence type="predicted"/>
<comment type="caution">
    <text evidence="2">The sequence shown here is derived from an EMBL/GenBank/DDBJ whole genome shotgun (WGS) entry which is preliminary data.</text>
</comment>
<dbReference type="AlphaFoldDB" id="A0A011WT92"/>
<dbReference type="RefSeq" id="WP_037287040.1">
    <property type="nucleotide sequence ID" value="NZ_JEOB01000002.1"/>
</dbReference>
<reference evidence="2 3" key="1">
    <citation type="submission" date="2013-06" db="EMBL/GenBank/DDBJ databases">
        <title>Rumen cellulosomics: divergent fiber-degrading strategies revealed by comparative genome-wide analysis of six Ruminococcal strains.</title>
        <authorList>
            <person name="Dassa B."/>
            <person name="Borovok I."/>
            <person name="Lamed R."/>
            <person name="Flint H."/>
            <person name="Yeoman C.J."/>
            <person name="White B."/>
            <person name="Bayer E.A."/>
        </authorList>
    </citation>
    <scope>NUCLEOTIDE SEQUENCE [LARGE SCALE GENOMIC DNA]</scope>
    <source>
        <strain evidence="2 3">SY3</strain>
    </source>
</reference>
<keyword evidence="3" id="KW-1185">Reference proteome</keyword>
<keyword evidence="1" id="KW-1133">Transmembrane helix</keyword>
<evidence type="ECO:0000313" key="2">
    <source>
        <dbReference type="EMBL" id="EXM40250.1"/>
    </source>
</evidence>
<organism evidence="2 3">
    <name type="scientific">Ruminococcus albus SY3</name>
    <dbReference type="NCBI Taxonomy" id="1341156"/>
    <lineage>
        <taxon>Bacteria</taxon>
        <taxon>Bacillati</taxon>
        <taxon>Bacillota</taxon>
        <taxon>Clostridia</taxon>
        <taxon>Eubacteriales</taxon>
        <taxon>Oscillospiraceae</taxon>
        <taxon>Ruminococcus</taxon>
    </lineage>
</organism>
<name>A0A011WT92_RUMAL</name>
<sequence length="183" mass="21076">MSNYRNNWFYKMCIGHLVIHFVAFGIGIFVTIAGVKSQLKTVTKLGCAVTLLGAVLLAFGGIAMFSLYPKLIKLMKGMSEYELESLGANPPDKMYYDTFYLTDRFLCAPAYFALLRYDKIKDLSVLKMPTPRSNDVTYYLRVLLDDNRKVDIRIADSETFFIEQRKFMRMIEEKKKSLTHSDS</sequence>
<keyword evidence="1" id="KW-0812">Transmembrane</keyword>
<gene>
    <name evidence="2" type="ORF">RASY3_08855</name>
</gene>
<feature type="transmembrane region" description="Helical" evidence="1">
    <location>
        <begin position="41"/>
        <end position="68"/>
    </location>
</feature>
<accession>A0A011WT92</accession>